<dbReference type="SUPFAM" id="SSF53448">
    <property type="entry name" value="Nucleotide-diphospho-sugar transferases"/>
    <property type="match status" value="1"/>
</dbReference>
<dbReference type="InterPro" id="IPR029044">
    <property type="entry name" value="Nucleotide-diphossugar_trans"/>
</dbReference>
<proteinExistence type="predicted"/>
<dbReference type="EMBL" id="VFOW01000001">
    <property type="protein sequence ID" value="TQL77025.1"/>
    <property type="molecule type" value="Genomic_DNA"/>
</dbReference>
<keyword evidence="4" id="KW-0547">Nucleotide-binding</keyword>
<dbReference type="InterPro" id="IPR013482">
    <property type="entry name" value="Molybde_CF_guanTrfase"/>
</dbReference>
<keyword evidence="10" id="KW-1185">Reference proteome</keyword>
<feature type="domain" description="MobA-like NTP transferase" evidence="8">
    <location>
        <begin position="25"/>
        <end position="174"/>
    </location>
</feature>
<accession>A0A543AWS0</accession>
<evidence type="ECO:0000256" key="1">
    <source>
        <dbReference type="ARBA" id="ARBA00022490"/>
    </source>
</evidence>
<dbReference type="Pfam" id="PF12804">
    <property type="entry name" value="NTP_transf_3"/>
    <property type="match status" value="1"/>
</dbReference>
<evidence type="ECO:0000313" key="9">
    <source>
        <dbReference type="EMBL" id="TQL77025.1"/>
    </source>
</evidence>
<evidence type="ECO:0000259" key="8">
    <source>
        <dbReference type="Pfam" id="PF12804"/>
    </source>
</evidence>
<evidence type="ECO:0000256" key="5">
    <source>
        <dbReference type="ARBA" id="ARBA00022842"/>
    </source>
</evidence>
<dbReference type="AlphaFoldDB" id="A0A543AWS0"/>
<dbReference type="InParanoid" id="A0A543AWS0"/>
<reference evidence="9 10" key="1">
    <citation type="submission" date="2019-06" db="EMBL/GenBank/DDBJ databases">
        <title>Sequencing the genomes of 1000 actinobacteria strains.</title>
        <authorList>
            <person name="Klenk H.-P."/>
        </authorList>
    </citation>
    <scope>NUCLEOTIDE SEQUENCE [LARGE SCALE GENOMIC DNA]</scope>
    <source>
        <strain evidence="9 10">DSM 45928</strain>
    </source>
</reference>
<keyword evidence="6" id="KW-0342">GTP-binding</keyword>
<dbReference type="GO" id="GO:0046872">
    <property type="term" value="F:metal ion binding"/>
    <property type="evidence" value="ECO:0007669"/>
    <property type="project" value="UniProtKB-KW"/>
</dbReference>
<keyword evidence="7" id="KW-0501">Molybdenum cofactor biosynthesis</keyword>
<keyword evidence="3" id="KW-0479">Metal-binding</keyword>
<dbReference type="OrthoDB" id="4735656at2"/>
<dbReference type="Gene3D" id="3.90.550.10">
    <property type="entry name" value="Spore Coat Polysaccharide Biosynthesis Protein SpsA, Chain A"/>
    <property type="match status" value="1"/>
</dbReference>
<evidence type="ECO:0000256" key="3">
    <source>
        <dbReference type="ARBA" id="ARBA00022723"/>
    </source>
</evidence>
<evidence type="ECO:0000313" key="10">
    <source>
        <dbReference type="Proteomes" id="UP000317043"/>
    </source>
</evidence>
<dbReference type="PANTHER" id="PTHR19136">
    <property type="entry name" value="MOLYBDENUM COFACTOR GUANYLYLTRANSFERASE"/>
    <property type="match status" value="1"/>
</dbReference>
<organism evidence="9 10">
    <name type="scientific">Stackebrandtia endophytica</name>
    <dbReference type="NCBI Taxonomy" id="1496996"/>
    <lineage>
        <taxon>Bacteria</taxon>
        <taxon>Bacillati</taxon>
        <taxon>Actinomycetota</taxon>
        <taxon>Actinomycetes</taxon>
        <taxon>Glycomycetales</taxon>
        <taxon>Glycomycetaceae</taxon>
        <taxon>Stackebrandtia</taxon>
    </lineage>
</organism>
<protein>
    <submittedName>
        <fullName evidence="9">Molybdopterin-guanine dinucleotide biosynthesis protein A</fullName>
    </submittedName>
</protein>
<dbReference type="InterPro" id="IPR025877">
    <property type="entry name" value="MobA-like_NTP_Trfase"/>
</dbReference>
<sequence>MLPEEIGPDDQQSGDRCAPTGRLAAIVLAGGGSTRMGGVPKPELTVGDRSLLGRVLDAVPEARPKVVVGDVVNRGFIVVSEDPPGSGPAYALRTGLEHVPGSVPLVAVLAADLPFLTPEVVEALCNAVDDTVDGAVLVDHHERPQWLCGVWRSETLARRAGDVEPGTGMRNLFGSLRFASVSWFDSDLPAWFDCDTPQALEYARFLDREFGRPNRYRPPESGAAKVGGDG</sequence>
<dbReference type="GO" id="GO:0005525">
    <property type="term" value="F:GTP binding"/>
    <property type="evidence" value="ECO:0007669"/>
    <property type="project" value="UniProtKB-KW"/>
</dbReference>
<keyword evidence="5" id="KW-0460">Magnesium</keyword>
<evidence type="ECO:0000256" key="7">
    <source>
        <dbReference type="ARBA" id="ARBA00023150"/>
    </source>
</evidence>
<dbReference type="PANTHER" id="PTHR19136:SF81">
    <property type="entry name" value="MOLYBDENUM COFACTOR GUANYLYLTRANSFERASE"/>
    <property type="match status" value="1"/>
</dbReference>
<dbReference type="CDD" id="cd02503">
    <property type="entry name" value="MobA"/>
    <property type="match status" value="1"/>
</dbReference>
<keyword evidence="1" id="KW-0963">Cytoplasm</keyword>
<gene>
    <name evidence="9" type="ORF">FB566_2569</name>
</gene>
<dbReference type="RefSeq" id="WP_142039301.1">
    <property type="nucleotide sequence ID" value="NZ_JBHTGS010000001.1"/>
</dbReference>
<dbReference type="Proteomes" id="UP000317043">
    <property type="component" value="Unassembled WGS sequence"/>
</dbReference>
<name>A0A543AWS0_9ACTN</name>
<evidence type="ECO:0000256" key="6">
    <source>
        <dbReference type="ARBA" id="ARBA00023134"/>
    </source>
</evidence>
<keyword evidence="2" id="KW-0808">Transferase</keyword>
<comment type="caution">
    <text evidence="9">The sequence shown here is derived from an EMBL/GenBank/DDBJ whole genome shotgun (WGS) entry which is preliminary data.</text>
</comment>
<evidence type="ECO:0000256" key="4">
    <source>
        <dbReference type="ARBA" id="ARBA00022741"/>
    </source>
</evidence>
<dbReference type="GO" id="GO:0006777">
    <property type="term" value="P:Mo-molybdopterin cofactor biosynthetic process"/>
    <property type="evidence" value="ECO:0007669"/>
    <property type="project" value="UniProtKB-KW"/>
</dbReference>
<dbReference type="GO" id="GO:0016779">
    <property type="term" value="F:nucleotidyltransferase activity"/>
    <property type="evidence" value="ECO:0007669"/>
    <property type="project" value="UniProtKB-ARBA"/>
</dbReference>
<evidence type="ECO:0000256" key="2">
    <source>
        <dbReference type="ARBA" id="ARBA00022679"/>
    </source>
</evidence>